<proteinExistence type="predicted"/>
<comment type="caution">
    <text evidence="1">The sequence shown here is derived from an EMBL/GenBank/DDBJ whole genome shotgun (WGS) entry which is preliminary data.</text>
</comment>
<dbReference type="AlphaFoldDB" id="A0A1F6CDU9"/>
<evidence type="ECO:0000313" key="1">
    <source>
        <dbReference type="EMBL" id="OGG47364.1"/>
    </source>
</evidence>
<dbReference type="EMBL" id="MFKQ01000012">
    <property type="protein sequence ID" value="OGG47364.1"/>
    <property type="molecule type" value="Genomic_DNA"/>
</dbReference>
<reference evidence="1 2" key="1">
    <citation type="journal article" date="2016" name="Nat. Commun.">
        <title>Thousands of microbial genomes shed light on interconnected biogeochemical processes in an aquifer system.</title>
        <authorList>
            <person name="Anantharaman K."/>
            <person name="Brown C.T."/>
            <person name="Hug L.A."/>
            <person name="Sharon I."/>
            <person name="Castelle C.J."/>
            <person name="Probst A.J."/>
            <person name="Thomas B.C."/>
            <person name="Singh A."/>
            <person name="Wilkins M.J."/>
            <person name="Karaoz U."/>
            <person name="Brodie E.L."/>
            <person name="Williams K.H."/>
            <person name="Hubbard S.S."/>
            <person name="Banfield J.F."/>
        </authorList>
    </citation>
    <scope>NUCLEOTIDE SEQUENCE [LARGE SCALE GENOMIC DNA]</scope>
</reference>
<accession>A0A1F6CDU9</accession>
<protein>
    <submittedName>
        <fullName evidence="1">Uncharacterized protein</fullName>
    </submittedName>
</protein>
<evidence type="ECO:0000313" key="2">
    <source>
        <dbReference type="Proteomes" id="UP000178344"/>
    </source>
</evidence>
<sequence>MRIFIILLIVLLTTTASAEIPEPSLVQVTLCDLYKVRAADIGRLKNIQKNISKLELNIFGIQLNKDMLELLARRHVVIPEQETARIKVLDRLIVSFRNQIRLLEKNEEESKGRIGGADKILEFRRLNLTAEGRWREEI</sequence>
<gene>
    <name evidence="1" type="ORF">A2671_02305</name>
</gene>
<dbReference type="Proteomes" id="UP000178344">
    <property type="component" value="Unassembled WGS sequence"/>
</dbReference>
<organism evidence="1 2">
    <name type="scientific">Candidatus Kaiserbacteria bacterium RIFCSPHIGHO2_01_FULL_49_13</name>
    <dbReference type="NCBI Taxonomy" id="1798477"/>
    <lineage>
        <taxon>Bacteria</taxon>
        <taxon>Candidatus Kaiseribacteriota</taxon>
    </lineage>
</organism>
<name>A0A1F6CDU9_9BACT</name>